<dbReference type="PANTHER" id="PTHR46374:SF1">
    <property type="entry name" value="START DOMAIN-CONTAINING PROTEIN"/>
    <property type="match status" value="1"/>
</dbReference>
<proteinExistence type="predicted"/>
<dbReference type="Gene3D" id="3.30.530.20">
    <property type="match status" value="2"/>
</dbReference>
<dbReference type="PANTHER" id="PTHR46374">
    <property type="entry name" value="PROTEIN CBG07384"/>
    <property type="match status" value="1"/>
</dbReference>
<organism evidence="6 7">
    <name type="scientific">Pinctada imbricata</name>
    <name type="common">Atlantic pearl-oyster</name>
    <name type="synonym">Pinctada martensii</name>
    <dbReference type="NCBI Taxonomy" id="66713"/>
    <lineage>
        <taxon>Eukaryota</taxon>
        <taxon>Metazoa</taxon>
        <taxon>Spiralia</taxon>
        <taxon>Lophotrochozoa</taxon>
        <taxon>Mollusca</taxon>
        <taxon>Bivalvia</taxon>
        <taxon>Autobranchia</taxon>
        <taxon>Pteriomorphia</taxon>
        <taxon>Pterioida</taxon>
        <taxon>Pterioidea</taxon>
        <taxon>Pteriidae</taxon>
        <taxon>Pinctada</taxon>
    </lineage>
</organism>
<protein>
    <recommendedName>
        <fullName evidence="5">START domain-containing protein</fullName>
    </recommendedName>
</protein>
<feature type="domain" description="START" evidence="5">
    <location>
        <begin position="1"/>
        <end position="277"/>
    </location>
</feature>
<dbReference type="InterPro" id="IPR002913">
    <property type="entry name" value="START_lipid-bd_dom"/>
</dbReference>
<gene>
    <name evidence="6" type="ORF">FSP39_019553</name>
</gene>
<dbReference type="PROSITE" id="PS50848">
    <property type="entry name" value="START"/>
    <property type="match status" value="1"/>
</dbReference>
<dbReference type="Pfam" id="PF01852">
    <property type="entry name" value="START"/>
    <property type="match status" value="2"/>
</dbReference>
<evidence type="ECO:0000313" key="6">
    <source>
        <dbReference type="EMBL" id="KAK3098448.1"/>
    </source>
</evidence>
<evidence type="ECO:0000256" key="2">
    <source>
        <dbReference type="ARBA" id="ARBA00023055"/>
    </source>
</evidence>
<evidence type="ECO:0000313" key="7">
    <source>
        <dbReference type="Proteomes" id="UP001186944"/>
    </source>
</evidence>
<evidence type="ECO:0000256" key="1">
    <source>
        <dbReference type="ARBA" id="ARBA00022448"/>
    </source>
</evidence>
<dbReference type="SUPFAM" id="SSF55961">
    <property type="entry name" value="Bet v1-like"/>
    <property type="match status" value="2"/>
</dbReference>
<keyword evidence="7" id="KW-1185">Reference proteome</keyword>
<comment type="caution">
    <text evidence="6">The sequence shown here is derived from an EMBL/GenBank/DDBJ whole genome shotgun (WGS) entry which is preliminary data.</text>
</comment>
<evidence type="ECO:0000259" key="5">
    <source>
        <dbReference type="PROSITE" id="PS50848"/>
    </source>
</evidence>
<keyword evidence="3" id="KW-0446">Lipid-binding</keyword>
<keyword evidence="2" id="KW-0445">Lipid transport</keyword>
<dbReference type="GO" id="GO:0006869">
    <property type="term" value="P:lipid transport"/>
    <property type="evidence" value="ECO:0007669"/>
    <property type="project" value="UniProtKB-KW"/>
</dbReference>
<dbReference type="InterPro" id="IPR043556">
    <property type="entry name" value="StARD5/6"/>
</dbReference>
<dbReference type="SMART" id="SM00234">
    <property type="entry name" value="START"/>
    <property type="match status" value="1"/>
</dbReference>
<dbReference type="Proteomes" id="UP001186944">
    <property type="component" value="Unassembled WGS sequence"/>
</dbReference>
<name>A0AA88YFT9_PINIB</name>
<comment type="function">
    <text evidence="4">May be involved in the intracellular transport of sterols or other lipids. May bind cholesterol or other sterols.</text>
</comment>
<dbReference type="AlphaFoldDB" id="A0AA88YFT9"/>
<reference evidence="6" key="1">
    <citation type="submission" date="2019-08" db="EMBL/GenBank/DDBJ databases">
        <title>The improved chromosome-level genome for the pearl oyster Pinctada fucata martensii using PacBio sequencing and Hi-C.</title>
        <authorList>
            <person name="Zheng Z."/>
        </authorList>
    </citation>
    <scope>NUCLEOTIDE SEQUENCE</scope>
    <source>
        <strain evidence="6">ZZ-2019</strain>
        <tissue evidence="6">Adductor muscle</tissue>
    </source>
</reference>
<evidence type="ECO:0000256" key="4">
    <source>
        <dbReference type="ARBA" id="ARBA00024750"/>
    </source>
</evidence>
<dbReference type="GO" id="GO:0008289">
    <property type="term" value="F:lipid binding"/>
    <property type="evidence" value="ECO:0007669"/>
    <property type="project" value="UniProtKB-KW"/>
</dbReference>
<keyword evidence="1" id="KW-0813">Transport</keyword>
<dbReference type="InterPro" id="IPR023393">
    <property type="entry name" value="START-like_dom_sf"/>
</dbReference>
<sequence length="280" mass="32163">MALIYREKAERVAETLQQYEKCTDSWSVSKQDKNFTILYRPSDCDGFSVSTTFKEFDEMSNHDKLYPKSEKNPPTLSRKLLILRYKGEAIIDAPPKVVFDYVDPIPLPKGKRAQWDKSMKKIEIIKELEPDLRINRACTSSAMLGLISPRDFVDLILIKETDEYISTNAVSIVYDDCPEVKDHVRGWNWPCGMICCKYPDIEYEEFPEQKKYVRGWNYPCGIIVKKILDNPNKCRLVSLIQPDIKGMLPKSVVDSAIPGSMTEFFNNLRGALKNDGELVS</sequence>
<dbReference type="EMBL" id="VSWD01000007">
    <property type="protein sequence ID" value="KAK3098448.1"/>
    <property type="molecule type" value="Genomic_DNA"/>
</dbReference>
<evidence type="ECO:0000256" key="3">
    <source>
        <dbReference type="ARBA" id="ARBA00023121"/>
    </source>
</evidence>
<accession>A0AA88YFT9</accession>